<comment type="caution">
    <text evidence="3">The sequence shown here is derived from an EMBL/GenBank/DDBJ whole genome shotgun (WGS) entry which is preliminary data.</text>
</comment>
<evidence type="ECO:0000313" key="3">
    <source>
        <dbReference type="EMBL" id="MBP1040114.1"/>
    </source>
</evidence>
<dbReference type="PROSITE" id="PS51756">
    <property type="entry name" value="LXG"/>
    <property type="match status" value="1"/>
</dbReference>
<evidence type="ECO:0000256" key="1">
    <source>
        <dbReference type="ARBA" id="ARBA00034117"/>
    </source>
</evidence>
<gene>
    <name evidence="3" type="ORF">I6N95_03725</name>
</gene>
<organism evidence="3 4">
    <name type="scientific">Vagococcus allomyrinae</name>
    <dbReference type="NCBI Taxonomy" id="2794353"/>
    <lineage>
        <taxon>Bacteria</taxon>
        <taxon>Bacillati</taxon>
        <taxon>Bacillota</taxon>
        <taxon>Bacilli</taxon>
        <taxon>Lactobacillales</taxon>
        <taxon>Enterococcaceae</taxon>
        <taxon>Vagococcus</taxon>
    </lineage>
</organism>
<dbReference type="Proteomes" id="UP000674938">
    <property type="component" value="Unassembled WGS sequence"/>
</dbReference>
<sequence length="488" mass="53620">MGLIYVSGESNSLISALKANINSGKATSEQLKSGSQQIISAVDGQALAGAAYTAAKGLFSELIIPTVGRVTSAIEDLETELQLYISAHDMVSGEGKLDEDKLNQQINTKKAMKLAVDRAIEVTKSLAKSNSAVNVLDSLLNVQFRLGSMSNEYAENIKELEEKLEKLHQFSSSTSGLFNESLTAMKIAMQSVIVLNKTLVKSDGSYVLPVGIDRSWFTETREVSNTEFEKLKKKIADDDLPATKAEILRDYYWSTNSNQYVSRKTGKPSVEVTALYNKLVMAEHQPQKNPELEFYNEMLRTGKHPITGEDISDAERVNAKIMMYGLALQPFVGAWAISQVPKSYETGAERKVSGAKPPKTDFGAENPVTGQDWNNYFKEKYGAGNVQWKPNSFDDIISSPRRLYGSTKNEIKLILGEGWTEATYGSSGNGWKFTNEGDGMVFFHPGDGIHGGSYYGFSTGDTGKVKIVGEGYIDFSNDKATIIEWDGE</sequence>
<name>A0A940P284_9ENTE</name>
<dbReference type="InterPro" id="IPR006829">
    <property type="entry name" value="LXG_dom"/>
</dbReference>
<protein>
    <recommendedName>
        <fullName evidence="2">LXG domain-containing protein</fullName>
    </recommendedName>
</protein>
<dbReference type="EMBL" id="JAEEGA010000002">
    <property type="protein sequence ID" value="MBP1040114.1"/>
    <property type="molecule type" value="Genomic_DNA"/>
</dbReference>
<dbReference type="AlphaFoldDB" id="A0A940P284"/>
<accession>A0A940P284</accession>
<keyword evidence="4" id="KW-1185">Reference proteome</keyword>
<evidence type="ECO:0000313" key="4">
    <source>
        <dbReference type="Proteomes" id="UP000674938"/>
    </source>
</evidence>
<comment type="similarity">
    <text evidence="1">In the N-terminal section; belongs to the LXG family.</text>
</comment>
<reference evidence="3" key="1">
    <citation type="submission" date="2020-12" db="EMBL/GenBank/DDBJ databases">
        <title>Vagococcus allomyrinae sp. nov. and Enterococcus lavae sp. nov., isolated from the larvae of Allomyrina dichotoma.</title>
        <authorList>
            <person name="Lee S.D."/>
        </authorList>
    </citation>
    <scope>NUCLEOTIDE SEQUENCE</scope>
    <source>
        <strain evidence="3">BWB3-3</strain>
    </source>
</reference>
<feature type="domain" description="LXG" evidence="2">
    <location>
        <begin position="4"/>
        <end position="237"/>
    </location>
</feature>
<evidence type="ECO:0000259" key="2">
    <source>
        <dbReference type="PROSITE" id="PS51756"/>
    </source>
</evidence>
<dbReference type="RefSeq" id="WP_209525008.1">
    <property type="nucleotide sequence ID" value="NZ_JAEEGA010000002.1"/>
</dbReference>
<proteinExistence type="inferred from homology"/>
<dbReference type="Pfam" id="PF04740">
    <property type="entry name" value="LXG"/>
    <property type="match status" value="1"/>
</dbReference>